<dbReference type="EMBL" id="MK500567">
    <property type="protein sequence ID" value="QBK92008.1"/>
    <property type="molecule type" value="Genomic_DNA"/>
</dbReference>
<dbReference type="InterPro" id="IPR036047">
    <property type="entry name" value="F-box-like_dom_sf"/>
</dbReference>
<proteinExistence type="predicted"/>
<gene>
    <name evidence="1" type="ORF">LCPAC304_03510</name>
</gene>
<reference evidence="1" key="1">
    <citation type="journal article" date="2019" name="MBio">
        <title>Virus Genomes from Deep Sea Sediments Expand the Ocean Megavirome and Support Independent Origins of Viral Gigantism.</title>
        <authorList>
            <person name="Backstrom D."/>
            <person name="Yutin N."/>
            <person name="Jorgensen S.L."/>
            <person name="Dharamshi J."/>
            <person name="Homa F."/>
            <person name="Zaremba-Niedwiedzka K."/>
            <person name="Spang A."/>
            <person name="Wolf Y.I."/>
            <person name="Koonin E.V."/>
            <person name="Ettema T.J."/>
        </authorList>
    </citation>
    <scope>NUCLEOTIDE SEQUENCE</scope>
</reference>
<dbReference type="SUPFAM" id="SSF81383">
    <property type="entry name" value="F-box domain"/>
    <property type="match status" value="1"/>
</dbReference>
<evidence type="ECO:0008006" key="2">
    <source>
        <dbReference type="Google" id="ProtNLM"/>
    </source>
</evidence>
<sequence length="306" mass="35908">MHYVSQRPTFYILWAFFKKNYFVTMRVLKINYTEIPVIQVPSTPPGVPPLNLLEQLPYEVVMLHVMLPLDAVAILNLCTASAVIQQICMDEYFWKQKTIQDFGTEEQPLKGDTWKNVYFNKLDLSRKLRQRIQKGDIESVQEITNALIETKPINLNDFITVALHAKKLDIVRYFISKLTSVPPKSGALDVLCLMANTTHGVGLFKRYFWVYSFILAHRHPVFILDLFQNLMRCVIQSKKKSLIRYIYTRFLNRYGMNSGTEPQQFVDYARSLGHTEVMKTIRDTWYIYKNVIERTKTKHLRKTLVI</sequence>
<accession>A0A481Z7X6</accession>
<name>A0A481Z7X6_9VIRU</name>
<dbReference type="Gene3D" id="1.20.1280.50">
    <property type="match status" value="1"/>
</dbReference>
<evidence type="ECO:0000313" key="1">
    <source>
        <dbReference type="EMBL" id="QBK92008.1"/>
    </source>
</evidence>
<organism evidence="1">
    <name type="scientific">Pithovirus LCPAC304</name>
    <dbReference type="NCBI Taxonomy" id="2506594"/>
    <lineage>
        <taxon>Viruses</taxon>
        <taxon>Pithoviruses</taxon>
    </lineage>
</organism>
<protein>
    <recommendedName>
        <fullName evidence="2">F-box domain-containing protein</fullName>
    </recommendedName>
</protein>